<dbReference type="Gene3D" id="3.40.50.880">
    <property type="match status" value="1"/>
</dbReference>
<dbReference type="RefSeq" id="WP_092458316.1">
    <property type="nucleotide sequence ID" value="NZ_FOJI01000031.1"/>
</dbReference>
<dbReference type="InterPro" id="IPR029062">
    <property type="entry name" value="Class_I_gatase-like"/>
</dbReference>
<evidence type="ECO:0000256" key="3">
    <source>
        <dbReference type="ARBA" id="ARBA00022801"/>
    </source>
</evidence>
<keyword evidence="3" id="KW-0378">Hydrolase</keyword>
<sequence>MKLFLTSSIGGSYKENGRRIPCALMNENHFLDHIKKYWTNNSKCLLVSAEPDNQELSNSLKIVFTEAFKLSNLSLSEMDVCDRRNDNEIADSIYDYDVIMLTGGHVPTQNQFLSRMGLKELLKSYKGIIIGISAGSMNCADVVYAQPELDGEAVNLTYEKYLEGLDLTKINILPHFQEIKEQTLDGLRILEDISLPDSKSRPFYALVDGSYIFVENNNSTLYGEAYWIHEGALTKICERDKNIVL</sequence>
<dbReference type="AlphaFoldDB" id="A0A1I0RXT0"/>
<protein>
    <submittedName>
        <fullName evidence="5">Dipeptidase E</fullName>
    </submittedName>
</protein>
<dbReference type="EMBL" id="FOJI01000031">
    <property type="protein sequence ID" value="SEW46296.1"/>
    <property type="molecule type" value="Genomic_DNA"/>
</dbReference>
<dbReference type="OrthoDB" id="1645527at2"/>
<evidence type="ECO:0000256" key="4">
    <source>
        <dbReference type="ARBA" id="ARBA00022825"/>
    </source>
</evidence>
<dbReference type="GO" id="GO:0008236">
    <property type="term" value="F:serine-type peptidase activity"/>
    <property type="evidence" value="ECO:0007669"/>
    <property type="project" value="UniProtKB-KW"/>
</dbReference>
<comment type="similarity">
    <text evidence="1">Belongs to the peptidase S51 family.</text>
</comment>
<evidence type="ECO:0000256" key="2">
    <source>
        <dbReference type="ARBA" id="ARBA00022670"/>
    </source>
</evidence>
<dbReference type="Proteomes" id="UP000199701">
    <property type="component" value="Unassembled WGS sequence"/>
</dbReference>
<evidence type="ECO:0000313" key="6">
    <source>
        <dbReference type="Proteomes" id="UP000199701"/>
    </source>
</evidence>
<evidence type="ECO:0000256" key="1">
    <source>
        <dbReference type="ARBA" id="ARBA00006534"/>
    </source>
</evidence>
<dbReference type="InterPro" id="IPR005320">
    <property type="entry name" value="Peptidase_S51"/>
</dbReference>
<keyword evidence="4" id="KW-0720">Serine protease</keyword>
<name>A0A1I0RXT0_9FIRM</name>
<organism evidence="5 6">
    <name type="scientific">[Clostridium] fimetarium</name>
    <dbReference type="NCBI Taxonomy" id="99656"/>
    <lineage>
        <taxon>Bacteria</taxon>
        <taxon>Bacillati</taxon>
        <taxon>Bacillota</taxon>
        <taxon>Clostridia</taxon>
        <taxon>Lachnospirales</taxon>
        <taxon>Lachnospiraceae</taxon>
    </lineage>
</organism>
<accession>A0A1I0RXT0</accession>
<evidence type="ECO:0000313" key="5">
    <source>
        <dbReference type="EMBL" id="SEW46296.1"/>
    </source>
</evidence>
<keyword evidence="6" id="KW-1185">Reference proteome</keyword>
<keyword evidence="2" id="KW-0645">Protease</keyword>
<reference evidence="5 6" key="1">
    <citation type="submission" date="2016-10" db="EMBL/GenBank/DDBJ databases">
        <authorList>
            <person name="de Groot N.N."/>
        </authorList>
    </citation>
    <scope>NUCLEOTIDE SEQUENCE [LARGE SCALE GENOMIC DNA]</scope>
    <source>
        <strain evidence="5 6">DSM 9179</strain>
    </source>
</reference>
<gene>
    <name evidence="5" type="ORF">SAMN05421659_1315</name>
</gene>
<dbReference type="GO" id="GO:0006508">
    <property type="term" value="P:proteolysis"/>
    <property type="evidence" value="ECO:0007669"/>
    <property type="project" value="UniProtKB-KW"/>
</dbReference>
<proteinExistence type="inferred from homology"/>
<dbReference type="Pfam" id="PF03575">
    <property type="entry name" value="Peptidase_S51"/>
    <property type="match status" value="1"/>
</dbReference>
<dbReference type="SUPFAM" id="SSF52317">
    <property type="entry name" value="Class I glutamine amidotransferase-like"/>
    <property type="match status" value="1"/>
</dbReference>